<comment type="similarity">
    <text evidence="1">Belongs to the protein-tyrosine phosphatase family. Non-receptor class dual specificity subfamily.</text>
</comment>
<dbReference type="InterPro" id="IPR000387">
    <property type="entry name" value="Tyr_Pase_dom"/>
</dbReference>
<name>A0A0G4I291_9ALVE</name>
<gene>
    <name evidence="9" type="ORF">Cvel_10341</name>
</gene>
<feature type="region of interest" description="Disordered" evidence="6">
    <location>
        <begin position="280"/>
        <end position="365"/>
    </location>
</feature>
<dbReference type="SUPFAM" id="SSF52799">
    <property type="entry name" value="(Phosphotyrosine protein) phosphatases II"/>
    <property type="match status" value="1"/>
</dbReference>
<dbReference type="GO" id="GO:0004722">
    <property type="term" value="F:protein serine/threonine phosphatase activity"/>
    <property type="evidence" value="ECO:0007669"/>
    <property type="project" value="UniProtKB-EC"/>
</dbReference>
<dbReference type="SMART" id="SM00195">
    <property type="entry name" value="DSPc"/>
    <property type="match status" value="1"/>
</dbReference>
<keyword evidence="3" id="KW-0904">Protein phosphatase</keyword>
<dbReference type="PROSITE" id="PS50056">
    <property type="entry name" value="TYR_PHOSPHATASE_2"/>
    <property type="match status" value="1"/>
</dbReference>
<dbReference type="PANTHER" id="PTHR45948:SF2">
    <property type="entry name" value="DUAL SPECIFICITY PROTEIN PHOSPHATASE"/>
    <property type="match status" value="1"/>
</dbReference>
<proteinExistence type="inferred from homology"/>
<dbReference type="EMBL" id="CDMZ01004825">
    <property type="protein sequence ID" value="CEM51043.1"/>
    <property type="molecule type" value="Genomic_DNA"/>
</dbReference>
<dbReference type="PANTHER" id="PTHR45948">
    <property type="entry name" value="DUAL SPECIFICITY PROTEIN PHOSPHATASE DDB_G0269404-RELATED"/>
    <property type="match status" value="1"/>
</dbReference>
<organism evidence="9">
    <name type="scientific">Chromera velia CCMP2878</name>
    <dbReference type="NCBI Taxonomy" id="1169474"/>
    <lineage>
        <taxon>Eukaryota</taxon>
        <taxon>Sar</taxon>
        <taxon>Alveolata</taxon>
        <taxon>Colpodellida</taxon>
        <taxon>Chromeraceae</taxon>
        <taxon>Chromera</taxon>
    </lineage>
</organism>
<evidence type="ECO:0000256" key="1">
    <source>
        <dbReference type="ARBA" id="ARBA00008601"/>
    </source>
</evidence>
<protein>
    <submittedName>
        <fullName evidence="9">Uncharacterized protein</fullName>
    </submittedName>
</protein>
<dbReference type="InterPro" id="IPR020422">
    <property type="entry name" value="TYR_PHOSPHATASE_DUAL_dom"/>
</dbReference>
<dbReference type="PROSITE" id="PS50054">
    <property type="entry name" value="TYR_PHOSPHATASE_DUAL"/>
    <property type="match status" value="1"/>
</dbReference>
<dbReference type="GO" id="GO:0007165">
    <property type="term" value="P:signal transduction"/>
    <property type="evidence" value="ECO:0007669"/>
    <property type="project" value="TreeGrafter"/>
</dbReference>
<feature type="domain" description="Tyrosine-protein phosphatase" evidence="7">
    <location>
        <begin position="13"/>
        <end position="187"/>
    </location>
</feature>
<keyword evidence="2" id="KW-0378">Hydrolase</keyword>
<evidence type="ECO:0000313" key="9">
    <source>
        <dbReference type="EMBL" id="CEM51043.1"/>
    </source>
</evidence>
<feature type="compositionally biased region" description="Polar residues" evidence="6">
    <location>
        <begin position="321"/>
        <end position="332"/>
    </location>
</feature>
<sequence length="425" mass="45958">MSFHISTHPALDGKVAQEVFPGVFLGPYDPAVDEAWIRSNKITHVVSAGRGVRPPPLPGIQHVYIDILDTITASFVPYFVPVTEFMRCALVNEPVEEFEVPGLEYKGRGSDKVNEKFGIERGQNNAVYVHCAAGVSRSVCLVIAYGMRVLGLTYRQAFEIVKNKRDVISPNNGFRRQLVVWEQSSLDSSEAHALWLQILDAVGAQPADTENRGLLPRGAIHMVLQALSVVEYQSPQRPLPASLGRGFVVPLPKSALVHPPSVATLDAGLTRSLRDELDEGDSILPTGVFPTLQPEITVGSTEEKEEETPTDETRGEERSTALPSQETETEGSSGLPVDKNADRGDATAVETSGVTAEGGADAADVQKVQRDALLSKGGDGGEMRTDEWSLGAHDRQLLEEAVMSAADKEVGTQNNAKQDARQDET</sequence>
<evidence type="ECO:0000256" key="4">
    <source>
        <dbReference type="ARBA" id="ARBA00047761"/>
    </source>
</evidence>
<reference evidence="9" key="1">
    <citation type="submission" date="2014-11" db="EMBL/GenBank/DDBJ databases">
        <authorList>
            <person name="Otto D Thomas"/>
            <person name="Naeem Raeece"/>
        </authorList>
    </citation>
    <scope>NUCLEOTIDE SEQUENCE</scope>
</reference>
<comment type="catalytic activity">
    <reaction evidence="4">
        <text>O-phospho-L-seryl-[protein] + H2O = L-seryl-[protein] + phosphate</text>
        <dbReference type="Rhea" id="RHEA:20629"/>
        <dbReference type="Rhea" id="RHEA-COMP:9863"/>
        <dbReference type="Rhea" id="RHEA-COMP:11604"/>
        <dbReference type="ChEBI" id="CHEBI:15377"/>
        <dbReference type="ChEBI" id="CHEBI:29999"/>
        <dbReference type="ChEBI" id="CHEBI:43474"/>
        <dbReference type="ChEBI" id="CHEBI:83421"/>
        <dbReference type="EC" id="3.1.3.16"/>
    </reaction>
</comment>
<accession>A0A0G4I291</accession>
<comment type="catalytic activity">
    <reaction evidence="5">
        <text>O-phospho-L-threonyl-[protein] + H2O = L-threonyl-[protein] + phosphate</text>
        <dbReference type="Rhea" id="RHEA:47004"/>
        <dbReference type="Rhea" id="RHEA-COMP:11060"/>
        <dbReference type="Rhea" id="RHEA-COMP:11605"/>
        <dbReference type="ChEBI" id="CHEBI:15377"/>
        <dbReference type="ChEBI" id="CHEBI:30013"/>
        <dbReference type="ChEBI" id="CHEBI:43474"/>
        <dbReference type="ChEBI" id="CHEBI:61977"/>
        <dbReference type="EC" id="3.1.3.16"/>
    </reaction>
</comment>
<dbReference type="Gene3D" id="3.90.190.10">
    <property type="entry name" value="Protein tyrosine phosphatase superfamily"/>
    <property type="match status" value="1"/>
</dbReference>
<dbReference type="InterPro" id="IPR000340">
    <property type="entry name" value="Dual-sp_phosphatase_cat-dom"/>
</dbReference>
<dbReference type="Pfam" id="PF00782">
    <property type="entry name" value="DSPc"/>
    <property type="match status" value="1"/>
</dbReference>
<dbReference type="GO" id="GO:0005829">
    <property type="term" value="C:cytosol"/>
    <property type="evidence" value="ECO:0007669"/>
    <property type="project" value="TreeGrafter"/>
</dbReference>
<evidence type="ECO:0000256" key="3">
    <source>
        <dbReference type="ARBA" id="ARBA00022912"/>
    </source>
</evidence>
<feature type="domain" description="Tyrosine specific protein phosphatases" evidence="8">
    <location>
        <begin position="111"/>
        <end position="165"/>
    </location>
</feature>
<evidence type="ECO:0000256" key="2">
    <source>
        <dbReference type="ARBA" id="ARBA00022801"/>
    </source>
</evidence>
<evidence type="ECO:0000256" key="5">
    <source>
        <dbReference type="ARBA" id="ARBA00048336"/>
    </source>
</evidence>
<evidence type="ECO:0000256" key="6">
    <source>
        <dbReference type="SAM" id="MobiDB-lite"/>
    </source>
</evidence>
<evidence type="ECO:0000259" key="7">
    <source>
        <dbReference type="PROSITE" id="PS50054"/>
    </source>
</evidence>
<dbReference type="InterPro" id="IPR029021">
    <property type="entry name" value="Prot-tyrosine_phosphatase-like"/>
</dbReference>
<evidence type="ECO:0000259" key="8">
    <source>
        <dbReference type="PROSITE" id="PS50056"/>
    </source>
</evidence>
<dbReference type="VEuPathDB" id="CryptoDB:Cvel_10341"/>
<feature type="region of interest" description="Disordered" evidence="6">
    <location>
        <begin position="404"/>
        <end position="425"/>
    </location>
</feature>
<dbReference type="GO" id="GO:0004725">
    <property type="term" value="F:protein tyrosine phosphatase activity"/>
    <property type="evidence" value="ECO:0007669"/>
    <property type="project" value="TreeGrafter"/>
</dbReference>
<dbReference type="CDD" id="cd14498">
    <property type="entry name" value="DSP"/>
    <property type="match status" value="1"/>
</dbReference>
<dbReference type="AlphaFoldDB" id="A0A0G4I291"/>